<accession>A0AAF3J7N5</accession>
<proteinExistence type="inferred from homology"/>
<organism evidence="3 4">
    <name type="scientific">Mesorhabditis belari</name>
    <dbReference type="NCBI Taxonomy" id="2138241"/>
    <lineage>
        <taxon>Eukaryota</taxon>
        <taxon>Metazoa</taxon>
        <taxon>Ecdysozoa</taxon>
        <taxon>Nematoda</taxon>
        <taxon>Chromadorea</taxon>
        <taxon>Rhabditida</taxon>
        <taxon>Rhabditina</taxon>
        <taxon>Rhabditomorpha</taxon>
        <taxon>Rhabditoidea</taxon>
        <taxon>Rhabditidae</taxon>
        <taxon>Mesorhabditinae</taxon>
        <taxon>Mesorhabditis</taxon>
    </lineage>
</organism>
<dbReference type="InterPro" id="IPR012292">
    <property type="entry name" value="Globin/Proto"/>
</dbReference>
<keyword evidence="1" id="KW-0479">Metal-binding</keyword>
<dbReference type="GO" id="GO:0020037">
    <property type="term" value="F:heme binding"/>
    <property type="evidence" value="ECO:0007669"/>
    <property type="project" value="InterPro"/>
</dbReference>
<dbReference type="Pfam" id="PF00042">
    <property type="entry name" value="Globin"/>
    <property type="match status" value="1"/>
</dbReference>
<evidence type="ECO:0000256" key="1">
    <source>
        <dbReference type="RuleBase" id="RU000356"/>
    </source>
</evidence>
<keyword evidence="1" id="KW-0561">Oxygen transport</keyword>
<reference evidence="4" key="1">
    <citation type="submission" date="2024-02" db="UniProtKB">
        <authorList>
            <consortium name="WormBaseParasite"/>
        </authorList>
    </citation>
    <scope>IDENTIFICATION</scope>
</reference>
<dbReference type="AlphaFoldDB" id="A0AAF3J7N5"/>
<feature type="domain" description="Globin" evidence="2">
    <location>
        <begin position="23"/>
        <end position="132"/>
    </location>
</feature>
<comment type="similarity">
    <text evidence="1">Belongs to the globin family.</text>
</comment>
<dbReference type="InterPro" id="IPR009050">
    <property type="entry name" value="Globin-like_sf"/>
</dbReference>
<dbReference type="GO" id="GO:0019825">
    <property type="term" value="F:oxygen binding"/>
    <property type="evidence" value="ECO:0007669"/>
    <property type="project" value="InterPro"/>
</dbReference>
<sequence length="144" mass="16933">MVNAQVLKDHASKYKLGRDNAAEYFRQLFTKHPELAKYYDAEDLDPDSLHKSQKFMMQGMQEMQIFFRLPDAIDDEKKLRSCLGDFKNIYEDNSFPIAEWGKTIDGFLAAMEKCAGGVSADQKKNWEEVWKKSMEEMKKWGWFK</sequence>
<protein>
    <submittedName>
        <fullName evidence="4">Globin family profile domain-containing protein</fullName>
    </submittedName>
</protein>
<dbReference type="Gene3D" id="1.10.490.10">
    <property type="entry name" value="Globins"/>
    <property type="match status" value="1"/>
</dbReference>
<keyword evidence="1" id="KW-0813">Transport</keyword>
<dbReference type="SUPFAM" id="SSF46458">
    <property type="entry name" value="Globin-like"/>
    <property type="match status" value="1"/>
</dbReference>
<dbReference type="Proteomes" id="UP000887575">
    <property type="component" value="Unassembled WGS sequence"/>
</dbReference>
<keyword evidence="1" id="KW-0349">Heme</keyword>
<evidence type="ECO:0000313" key="4">
    <source>
        <dbReference type="WBParaSite" id="MBELARI_LOCUS21376"/>
    </source>
</evidence>
<keyword evidence="3" id="KW-1185">Reference proteome</keyword>
<evidence type="ECO:0000259" key="2">
    <source>
        <dbReference type="Pfam" id="PF00042"/>
    </source>
</evidence>
<dbReference type="GO" id="GO:0005344">
    <property type="term" value="F:oxygen carrier activity"/>
    <property type="evidence" value="ECO:0007669"/>
    <property type="project" value="UniProtKB-KW"/>
</dbReference>
<dbReference type="WBParaSite" id="MBELARI_LOCUS21376">
    <property type="protein sequence ID" value="MBELARI_LOCUS21376"/>
    <property type="gene ID" value="MBELARI_LOCUS21376"/>
</dbReference>
<name>A0AAF3J7N5_9BILA</name>
<dbReference type="InterPro" id="IPR000971">
    <property type="entry name" value="Globin"/>
</dbReference>
<evidence type="ECO:0000313" key="3">
    <source>
        <dbReference type="Proteomes" id="UP000887575"/>
    </source>
</evidence>
<keyword evidence="1" id="KW-0408">Iron</keyword>